<evidence type="ECO:0008006" key="3">
    <source>
        <dbReference type="Google" id="ProtNLM"/>
    </source>
</evidence>
<evidence type="ECO:0000313" key="2">
    <source>
        <dbReference type="Proteomes" id="UP000518752"/>
    </source>
</evidence>
<organism evidence="1 2">
    <name type="scientific">Collybiopsis confluens</name>
    <dbReference type="NCBI Taxonomy" id="2823264"/>
    <lineage>
        <taxon>Eukaryota</taxon>
        <taxon>Fungi</taxon>
        <taxon>Dikarya</taxon>
        <taxon>Basidiomycota</taxon>
        <taxon>Agaricomycotina</taxon>
        <taxon>Agaricomycetes</taxon>
        <taxon>Agaricomycetidae</taxon>
        <taxon>Agaricales</taxon>
        <taxon>Marasmiineae</taxon>
        <taxon>Omphalotaceae</taxon>
        <taxon>Collybiopsis</taxon>
    </lineage>
</organism>
<dbReference type="EMBL" id="JAACJN010000004">
    <property type="protein sequence ID" value="KAF5392705.1"/>
    <property type="molecule type" value="Genomic_DNA"/>
</dbReference>
<dbReference type="Proteomes" id="UP000518752">
    <property type="component" value="Unassembled WGS sequence"/>
</dbReference>
<gene>
    <name evidence="1" type="ORF">D9757_000976</name>
</gene>
<evidence type="ECO:0000313" key="1">
    <source>
        <dbReference type="EMBL" id="KAF5392705.1"/>
    </source>
</evidence>
<dbReference type="AlphaFoldDB" id="A0A8H5MFM1"/>
<name>A0A8H5MFM1_9AGAR</name>
<keyword evidence="2" id="KW-1185">Reference proteome</keyword>
<comment type="caution">
    <text evidence="1">The sequence shown here is derived from an EMBL/GenBank/DDBJ whole genome shotgun (WGS) entry which is preliminary data.</text>
</comment>
<protein>
    <recommendedName>
        <fullName evidence="3">F-box domain-containing protein</fullName>
    </recommendedName>
</protein>
<dbReference type="OrthoDB" id="2884634at2759"/>
<accession>A0A8H5MFM1</accession>
<sequence>MSSRSMIYPSRRLSVAQNLPFDVLSEIYQYLPDLDLPNNLEAEVISPKTGPYILRPNQYPWSLTRICSSWRYAAMYEPCLWTRVHLEVNSRPVPPGKVKLLQTYLSRSNARNLAVSIHCTFSGQVEHNPLLSAILPTCPRWKFFSLHVLDTSVLLFKPLRGNLPTLQVLHLYVAHQAQTPSLTATHNMFEHAPRLHTIRFRNSEDRSTFIMPYHNDRLRLYQGPTSSIPRDRSLEWMGNLRWCAIAANLTIRFDSGTSVTAPLLKELSIHERLQPFRTRALMDILTVPNLEILRVRAAGHIQLSLGILGLLQRSMCATTLTQVCLDIPDLAGSYMLDVLSNIPYVVTLRLTAKRMLPGFCNRWIYDPETHRDNPCILRYLENLDLGRCTFTPNAELALLDFVQSRWVVGDAEEGGMTPEKYFAGPMNHSVQRLKMFGVPYKYQRTKRSRKKVLKIWKKQGLEIVFGSGNQNRL</sequence>
<proteinExistence type="predicted"/>
<reference evidence="1 2" key="1">
    <citation type="journal article" date="2020" name="ISME J.">
        <title>Uncovering the hidden diversity of litter-decomposition mechanisms in mushroom-forming fungi.</title>
        <authorList>
            <person name="Floudas D."/>
            <person name="Bentzer J."/>
            <person name="Ahren D."/>
            <person name="Johansson T."/>
            <person name="Persson P."/>
            <person name="Tunlid A."/>
        </authorList>
    </citation>
    <scope>NUCLEOTIDE SEQUENCE [LARGE SCALE GENOMIC DNA]</scope>
    <source>
        <strain evidence="1 2">CBS 406.79</strain>
    </source>
</reference>